<evidence type="ECO:0000256" key="1">
    <source>
        <dbReference type="SAM" id="Phobius"/>
    </source>
</evidence>
<keyword evidence="1" id="KW-0472">Membrane</keyword>
<keyword evidence="3" id="KW-1185">Reference proteome</keyword>
<dbReference type="EMBL" id="KN422997">
    <property type="protein sequence ID" value="KHG22835.1"/>
    <property type="molecule type" value="Genomic_DNA"/>
</dbReference>
<dbReference type="Proteomes" id="UP000032142">
    <property type="component" value="Unassembled WGS sequence"/>
</dbReference>
<name>A0A0B0PD24_GOSAR</name>
<dbReference type="AlphaFoldDB" id="A0A0B0PD24"/>
<sequence length="49" mass="5810">MFQNLQEKHILIIGIWILDLITLVAIRVTNKLVFGVLNNSRIISKDWYR</sequence>
<gene>
    <name evidence="2" type="ORF">F383_03864</name>
</gene>
<keyword evidence="1" id="KW-1133">Transmembrane helix</keyword>
<protein>
    <submittedName>
        <fullName evidence="2">Uncharacterized protein</fullName>
    </submittedName>
</protein>
<accession>A0A0B0PD24</accession>
<evidence type="ECO:0000313" key="3">
    <source>
        <dbReference type="Proteomes" id="UP000032142"/>
    </source>
</evidence>
<evidence type="ECO:0000313" key="2">
    <source>
        <dbReference type="EMBL" id="KHG22835.1"/>
    </source>
</evidence>
<organism evidence="2 3">
    <name type="scientific">Gossypium arboreum</name>
    <name type="common">Tree cotton</name>
    <name type="synonym">Gossypium nanking</name>
    <dbReference type="NCBI Taxonomy" id="29729"/>
    <lineage>
        <taxon>Eukaryota</taxon>
        <taxon>Viridiplantae</taxon>
        <taxon>Streptophyta</taxon>
        <taxon>Embryophyta</taxon>
        <taxon>Tracheophyta</taxon>
        <taxon>Spermatophyta</taxon>
        <taxon>Magnoliopsida</taxon>
        <taxon>eudicotyledons</taxon>
        <taxon>Gunneridae</taxon>
        <taxon>Pentapetalae</taxon>
        <taxon>rosids</taxon>
        <taxon>malvids</taxon>
        <taxon>Malvales</taxon>
        <taxon>Malvaceae</taxon>
        <taxon>Malvoideae</taxon>
        <taxon>Gossypium</taxon>
    </lineage>
</organism>
<reference evidence="3" key="1">
    <citation type="submission" date="2014-09" db="EMBL/GenBank/DDBJ databases">
        <authorList>
            <person name="Mudge J."/>
            <person name="Ramaraj T."/>
            <person name="Lindquist I.E."/>
            <person name="Bharti A.K."/>
            <person name="Sundararajan A."/>
            <person name="Cameron C.T."/>
            <person name="Woodward J.E."/>
            <person name="May G.D."/>
            <person name="Brubaker C."/>
            <person name="Broadhvest J."/>
            <person name="Wilkins T.A."/>
        </authorList>
    </citation>
    <scope>NUCLEOTIDE SEQUENCE</scope>
    <source>
        <strain evidence="3">cv. AKA8401</strain>
    </source>
</reference>
<keyword evidence="1" id="KW-0812">Transmembrane</keyword>
<proteinExistence type="predicted"/>
<feature type="transmembrane region" description="Helical" evidence="1">
    <location>
        <begin position="9"/>
        <end position="28"/>
    </location>
</feature>